<keyword evidence="1" id="KW-0812">Transmembrane</keyword>
<organism evidence="4">
    <name type="scientific">freshwater metagenome</name>
    <dbReference type="NCBI Taxonomy" id="449393"/>
    <lineage>
        <taxon>unclassified sequences</taxon>
        <taxon>metagenomes</taxon>
        <taxon>ecological metagenomes</taxon>
    </lineage>
</organism>
<reference evidence="4" key="1">
    <citation type="submission" date="2020-05" db="EMBL/GenBank/DDBJ databases">
        <authorList>
            <person name="Chiriac C."/>
            <person name="Salcher M."/>
            <person name="Ghai R."/>
            <person name="Kavagutti S V."/>
        </authorList>
    </citation>
    <scope>NUCLEOTIDE SEQUENCE</scope>
</reference>
<dbReference type="EMBL" id="CAESPC010000001">
    <property type="protein sequence ID" value="CAB4366422.1"/>
    <property type="molecule type" value="Genomic_DNA"/>
</dbReference>
<feature type="transmembrane region" description="Helical" evidence="1">
    <location>
        <begin position="45"/>
        <end position="65"/>
    </location>
</feature>
<gene>
    <name evidence="3" type="ORF">UFOPK1458_00095</name>
    <name evidence="4" type="ORF">UFOPK3243_00051</name>
    <name evidence="2" type="ORF">UFOPK4180_00010</name>
</gene>
<evidence type="ECO:0000313" key="3">
    <source>
        <dbReference type="EMBL" id="CAB4537385.1"/>
    </source>
</evidence>
<dbReference type="EMBL" id="CAEZSQ010000010">
    <property type="protein sequence ID" value="CAB4537385.1"/>
    <property type="molecule type" value="Genomic_DNA"/>
</dbReference>
<evidence type="ECO:0000313" key="2">
    <source>
        <dbReference type="EMBL" id="CAB4366422.1"/>
    </source>
</evidence>
<keyword evidence="1" id="KW-1133">Transmembrane helix</keyword>
<accession>A0A6J7B2E8</accession>
<sequence length="194" mass="21958">MSNQVETIINVQLENRDKKTVFWRGFLAFPVTVFLTSFVQGMHWGWSTGLVVVPTVLALVVRGVYPSYVLSFNHSLIELQTRVIAYTLLLTDDYPSIERNPNVAILLPDVDGGRKLNRGLPLIKWFLSIPLVVVGLIYSVVALIATFFAWIVTWSTGTYPKWALDIVLGTVKFWNRVYGYAIILVTDEYPSFAL</sequence>
<dbReference type="EMBL" id="CAFAZZ010000002">
    <property type="protein sequence ID" value="CAB4839412.1"/>
    <property type="molecule type" value="Genomic_DNA"/>
</dbReference>
<protein>
    <submittedName>
        <fullName evidence="4">Unannotated protein</fullName>
    </submittedName>
</protein>
<evidence type="ECO:0000256" key="1">
    <source>
        <dbReference type="SAM" id="Phobius"/>
    </source>
</evidence>
<name>A0A6J7B2E8_9ZZZZ</name>
<dbReference type="AlphaFoldDB" id="A0A6J7B2E8"/>
<feature type="transmembrane region" description="Helical" evidence="1">
    <location>
        <begin position="125"/>
        <end position="152"/>
    </location>
</feature>
<proteinExistence type="predicted"/>
<keyword evidence="1" id="KW-0472">Membrane</keyword>
<evidence type="ECO:0000313" key="4">
    <source>
        <dbReference type="EMBL" id="CAB4839412.1"/>
    </source>
</evidence>
<feature type="transmembrane region" description="Helical" evidence="1">
    <location>
        <begin position="21"/>
        <end position="39"/>
    </location>
</feature>